<evidence type="ECO:0000256" key="1">
    <source>
        <dbReference type="SAM" id="MobiDB-lite"/>
    </source>
</evidence>
<proteinExistence type="predicted"/>
<protein>
    <submittedName>
        <fullName evidence="2">Uncharacterized protein</fullName>
    </submittedName>
</protein>
<dbReference type="AlphaFoldDB" id="A0A0D2MD94"/>
<feature type="region of interest" description="Disordered" evidence="1">
    <location>
        <begin position="282"/>
        <end position="309"/>
    </location>
</feature>
<accession>A0A0D2MD94</accession>
<feature type="region of interest" description="Disordered" evidence="1">
    <location>
        <begin position="180"/>
        <end position="218"/>
    </location>
</feature>
<evidence type="ECO:0000313" key="3">
    <source>
        <dbReference type="Proteomes" id="UP000054270"/>
    </source>
</evidence>
<dbReference type="Proteomes" id="UP000054270">
    <property type="component" value="Unassembled WGS sequence"/>
</dbReference>
<feature type="region of interest" description="Disordered" evidence="1">
    <location>
        <begin position="374"/>
        <end position="395"/>
    </location>
</feature>
<organism evidence="2 3">
    <name type="scientific">Hypholoma sublateritium (strain FD-334 SS-4)</name>
    <dbReference type="NCBI Taxonomy" id="945553"/>
    <lineage>
        <taxon>Eukaryota</taxon>
        <taxon>Fungi</taxon>
        <taxon>Dikarya</taxon>
        <taxon>Basidiomycota</taxon>
        <taxon>Agaricomycotina</taxon>
        <taxon>Agaricomycetes</taxon>
        <taxon>Agaricomycetidae</taxon>
        <taxon>Agaricales</taxon>
        <taxon>Agaricineae</taxon>
        <taxon>Strophariaceae</taxon>
        <taxon>Hypholoma</taxon>
    </lineage>
</organism>
<dbReference type="EMBL" id="KN817557">
    <property type="protein sequence ID" value="KJA21503.1"/>
    <property type="molecule type" value="Genomic_DNA"/>
</dbReference>
<name>A0A0D2MD94_HYPSF</name>
<reference evidence="3" key="1">
    <citation type="submission" date="2014-04" db="EMBL/GenBank/DDBJ databases">
        <title>Evolutionary Origins and Diversification of the Mycorrhizal Mutualists.</title>
        <authorList>
            <consortium name="DOE Joint Genome Institute"/>
            <consortium name="Mycorrhizal Genomics Consortium"/>
            <person name="Kohler A."/>
            <person name="Kuo A."/>
            <person name="Nagy L.G."/>
            <person name="Floudas D."/>
            <person name="Copeland A."/>
            <person name="Barry K.W."/>
            <person name="Cichocki N."/>
            <person name="Veneault-Fourrey C."/>
            <person name="LaButti K."/>
            <person name="Lindquist E.A."/>
            <person name="Lipzen A."/>
            <person name="Lundell T."/>
            <person name="Morin E."/>
            <person name="Murat C."/>
            <person name="Riley R."/>
            <person name="Ohm R."/>
            <person name="Sun H."/>
            <person name="Tunlid A."/>
            <person name="Henrissat B."/>
            <person name="Grigoriev I.V."/>
            <person name="Hibbett D.S."/>
            <person name="Martin F."/>
        </authorList>
    </citation>
    <scope>NUCLEOTIDE SEQUENCE [LARGE SCALE GENOMIC DNA]</scope>
    <source>
        <strain evidence="3">FD-334 SS-4</strain>
    </source>
</reference>
<keyword evidence="3" id="KW-1185">Reference proteome</keyword>
<feature type="compositionally biased region" description="Polar residues" evidence="1">
    <location>
        <begin position="9"/>
        <end position="22"/>
    </location>
</feature>
<gene>
    <name evidence="2" type="ORF">HYPSUDRAFT_202861</name>
</gene>
<feature type="region of interest" description="Disordered" evidence="1">
    <location>
        <begin position="1"/>
        <end position="130"/>
    </location>
</feature>
<sequence length="430" mass="46622">MERYRRNKPSSNRSGLSQTQESSDAEYSDFPPIRQRESSPPAPAAGVRSQGRPQPINVSSEEEPSPLRSRRPASAGLGSNNLANFEGKASLAKRAKPAQSQKPLSGMRPPGSEDVENDRPAKKRRLGSSDEAHMRWVREEITAIREGVEKSAVEAREGRRALNNALQELIYEVQRRLSVRRPAARHQPTGPRTSPPHLTYPFSHRPDASTKSNGAHQERVACAWRARRFPRPPLARGLHRTSGLAAGIRSRRLAAGGDGPDCRPLREYRPEIRRLLAIARAGPQPRRQRAPSEARAAMKNPFSPGARRLSKPFAGLSTHSQLLRTRFDARCLPRSRSAAHASARALLGTPALCAAAPRRALTVGLARCGSLKASSAADPTASTGPEVPPDDASGLRALYAAGRGLHARLALSAYSAPGRREGQEPRAGAD</sequence>
<evidence type="ECO:0000313" key="2">
    <source>
        <dbReference type="EMBL" id="KJA21503.1"/>
    </source>
</evidence>